<feature type="domain" description="Glycosyl transferase family 1" evidence="1">
    <location>
        <begin position="225"/>
        <end position="376"/>
    </location>
</feature>
<dbReference type="Proteomes" id="UP000021816">
    <property type="component" value="Unassembled WGS sequence"/>
</dbReference>
<keyword evidence="3" id="KW-0808">Transferase</keyword>
<comment type="caution">
    <text evidence="3">The sequence shown here is derived from an EMBL/GenBank/DDBJ whole genome shotgun (WGS) entry which is preliminary data.</text>
</comment>
<organism evidence="3 4">
    <name type="scientific">Candidatus Accumulibacter appositus</name>
    <dbReference type="NCBI Taxonomy" id="1454003"/>
    <lineage>
        <taxon>Bacteria</taxon>
        <taxon>Pseudomonadati</taxon>
        <taxon>Pseudomonadota</taxon>
        <taxon>Betaproteobacteria</taxon>
        <taxon>Candidatus Accumulibacter</taxon>
    </lineage>
</organism>
<accession>A0A011N3X6</accession>
<dbReference type="AlphaFoldDB" id="A0A011N3X6"/>
<dbReference type="EC" id="2.4.-.-" evidence="3"/>
<dbReference type="InterPro" id="IPR028098">
    <property type="entry name" value="Glyco_trans_4-like_N"/>
</dbReference>
<sequence>MPRRRKIRTLLFSTLYPSSVRPTHGIFVENRLRQVLGSGEIEAKVVAPVPWFFSTHRRFGNYAMMATTPKREVHNGIDVLHPRYLLPPKVGMNIAPFALALSTIPTIRQLFESGYDFDLIDAHYYYPDGVAAALIARHFRKPFVVTARGTDINLIAKYRIPRKLIEWAASRAHSSIAVCSALSEQLSAIGVDSAKLLVLRNGVDLQRFWPMPQVEARASLDWPSGQTLLSVGNLVELKGHHVAIEALTRLPACRLVIVGTGEARQSLTRLAQELGVGERVTFSGAVPQADLYRYYSAADMLVLCSSREGWANVLLEAMACGTPVVATKLPGTSEVVTSPEAGLLAAERSPESIAESVQLLFASLPSREAVRKYAEKFSWDDTTAGQLALFREVSQAPGVLHP</sequence>
<gene>
    <name evidence="3" type="primary">tuaC</name>
    <name evidence="3" type="ORF">AW10_03941</name>
</gene>
<dbReference type="Pfam" id="PF00534">
    <property type="entry name" value="Glycos_transf_1"/>
    <property type="match status" value="1"/>
</dbReference>
<dbReference type="PANTHER" id="PTHR45947">
    <property type="entry name" value="SULFOQUINOVOSYL TRANSFERASE SQD2"/>
    <property type="match status" value="1"/>
</dbReference>
<evidence type="ECO:0000313" key="4">
    <source>
        <dbReference type="Proteomes" id="UP000021816"/>
    </source>
</evidence>
<dbReference type="CDD" id="cd03798">
    <property type="entry name" value="GT4_WlbH-like"/>
    <property type="match status" value="1"/>
</dbReference>
<reference evidence="3 4" key="1">
    <citation type="submission" date="2014-02" db="EMBL/GenBank/DDBJ databases">
        <title>Expanding our view of genomic diversity in Candidatus Accumulibacter clades.</title>
        <authorList>
            <person name="Skennerton C.T."/>
            <person name="Barr J.J."/>
            <person name="Slater F.R."/>
            <person name="Bond P.L."/>
            <person name="Tyson G.W."/>
        </authorList>
    </citation>
    <scope>NUCLEOTIDE SEQUENCE [LARGE SCALE GENOMIC DNA]</scope>
    <source>
        <strain evidence="4">BA-92</strain>
    </source>
</reference>
<evidence type="ECO:0000313" key="3">
    <source>
        <dbReference type="EMBL" id="EXI77248.1"/>
    </source>
</evidence>
<name>A0A011N3X6_9PROT</name>
<evidence type="ECO:0000259" key="2">
    <source>
        <dbReference type="Pfam" id="PF13439"/>
    </source>
</evidence>
<dbReference type="GO" id="GO:0016757">
    <property type="term" value="F:glycosyltransferase activity"/>
    <property type="evidence" value="ECO:0007669"/>
    <property type="project" value="UniProtKB-KW"/>
</dbReference>
<evidence type="ECO:0000259" key="1">
    <source>
        <dbReference type="Pfam" id="PF00534"/>
    </source>
</evidence>
<protein>
    <submittedName>
        <fullName evidence="3">Putative teichuronic acid biosynthesis glycosyltransferase TuaC</fullName>
        <ecNumber evidence="3">2.4.-.-</ecNumber>
    </submittedName>
</protein>
<dbReference type="InterPro" id="IPR001296">
    <property type="entry name" value="Glyco_trans_1"/>
</dbReference>
<dbReference type="EMBL" id="JEMX01000109">
    <property type="protein sequence ID" value="EXI77248.1"/>
    <property type="molecule type" value="Genomic_DNA"/>
</dbReference>
<feature type="domain" description="Glycosyltransferase subfamily 4-like N-terminal" evidence="2">
    <location>
        <begin position="90"/>
        <end position="207"/>
    </location>
</feature>
<dbReference type="SUPFAM" id="SSF53756">
    <property type="entry name" value="UDP-Glycosyltransferase/glycogen phosphorylase"/>
    <property type="match status" value="1"/>
</dbReference>
<keyword evidence="3" id="KW-0328">Glycosyltransferase</keyword>
<dbReference type="Gene3D" id="3.40.50.2000">
    <property type="entry name" value="Glycogen Phosphorylase B"/>
    <property type="match status" value="2"/>
</dbReference>
<dbReference type="PATRIC" id="fig|1454003.3.peg.3998"/>
<dbReference type="InterPro" id="IPR050194">
    <property type="entry name" value="Glycosyltransferase_grp1"/>
</dbReference>
<dbReference type="PANTHER" id="PTHR45947:SF3">
    <property type="entry name" value="SULFOQUINOVOSYL TRANSFERASE SQD2"/>
    <property type="match status" value="1"/>
</dbReference>
<dbReference type="Pfam" id="PF13439">
    <property type="entry name" value="Glyco_transf_4"/>
    <property type="match status" value="1"/>
</dbReference>
<proteinExistence type="predicted"/>
<dbReference type="STRING" id="1454003.AW10_03941"/>